<sequence>MKSLKYIITIGIFGCIMASCSDFLEEKGYNTNYTYYNSNEGLNALVVSAYQNGRGMFSTSNTPSGIIFQEIGTDMYTIGGDGGTDFALYTSAMNPSNETFSAFWTDCYNGVARANLGLKYIESNTTMAADIKNIRKGELLFLRAYYYYVLAIHYGDCPLVLEPVDAPKLNFVRSPQKEIWAQIINDATEAWNLLPWADAQGKVTGDYGRVGKGAAGHLLTKSHMFRYCQKYTQSQSDPKMNEDRGATTDDLDLAIKYASAVCNFGTGAGSGSNHTLSPDYADLWRFNPKTGGPTPGDYAGPEILFSIQFSTNHFYNNQTPDKVNDGGNWLHMMFTTQADGMPMVTENGKGTESVSRGTSMGIGRDLITGRGWRRTSPTPFLYADNGLYGPQYYASSKQGKLIDSRLYKSHVWVYYANQTPSADVSWKSFTNAAGTFDPTSIGKTEGSPRYVVGDTAIVFSVENLDKRFQSGTRSEKLALARSMEPYWYIPMQSITKTEIGNRGIRDGITNTFPTLIKYLDSRRASTNDQAGFRDYFCYRLGETYILLAEALAMKGDYANSAAALNIVRERAAWKEGESKYSHYWKYDGGNYADRNKSTVDEMKVTAGFISAMTDDARLVFFLDENGKETEGELHRFEYLVRNGADFFVKMLKERNSFAAPNVKPFHRFRPIPQKHLDRVSPMDPNGQNYGY</sequence>
<gene>
    <name evidence="8" type="ORF">E4T88_04305</name>
</gene>
<keyword evidence="3" id="KW-0732">Signal</keyword>
<organism evidence="8 9">
    <name type="scientific">Dysgonomonas mossii</name>
    <dbReference type="NCBI Taxonomy" id="163665"/>
    <lineage>
        <taxon>Bacteria</taxon>
        <taxon>Pseudomonadati</taxon>
        <taxon>Bacteroidota</taxon>
        <taxon>Bacteroidia</taxon>
        <taxon>Bacteroidales</taxon>
        <taxon>Dysgonomonadaceae</taxon>
        <taxon>Dysgonomonas</taxon>
    </lineage>
</organism>
<evidence type="ECO:0000256" key="4">
    <source>
        <dbReference type="ARBA" id="ARBA00023136"/>
    </source>
</evidence>
<dbReference type="InterPro" id="IPR012944">
    <property type="entry name" value="SusD_RagB_dom"/>
</dbReference>
<dbReference type="Pfam" id="PF07980">
    <property type="entry name" value="SusD_RagB"/>
    <property type="match status" value="1"/>
</dbReference>
<dbReference type="Proteomes" id="UP000298285">
    <property type="component" value="Unassembled WGS sequence"/>
</dbReference>
<protein>
    <submittedName>
        <fullName evidence="8">RagB/SusD family nutrient uptake outer membrane protein</fullName>
    </submittedName>
</protein>
<evidence type="ECO:0000259" key="7">
    <source>
        <dbReference type="Pfam" id="PF14322"/>
    </source>
</evidence>
<evidence type="ECO:0000259" key="6">
    <source>
        <dbReference type="Pfam" id="PF07980"/>
    </source>
</evidence>
<dbReference type="OrthoDB" id="5694214at2"/>
<comment type="similarity">
    <text evidence="2">Belongs to the SusD family.</text>
</comment>
<evidence type="ECO:0000313" key="9">
    <source>
        <dbReference type="Proteomes" id="UP000298285"/>
    </source>
</evidence>
<feature type="domain" description="RagB/SusD" evidence="6">
    <location>
        <begin position="421"/>
        <end position="691"/>
    </location>
</feature>
<comment type="caution">
    <text evidence="8">The sequence shown here is derived from an EMBL/GenBank/DDBJ whole genome shotgun (WGS) entry which is preliminary data.</text>
</comment>
<keyword evidence="5" id="KW-0998">Cell outer membrane</keyword>
<accession>A0A4Y9IRL9</accession>
<evidence type="ECO:0000256" key="5">
    <source>
        <dbReference type="ARBA" id="ARBA00023237"/>
    </source>
</evidence>
<dbReference type="AlphaFoldDB" id="A0A4Y9IRL9"/>
<comment type="subcellular location">
    <subcellularLocation>
        <location evidence="1">Cell outer membrane</location>
    </subcellularLocation>
</comment>
<feature type="domain" description="SusD-like N-terminal" evidence="7">
    <location>
        <begin position="22"/>
        <end position="195"/>
    </location>
</feature>
<evidence type="ECO:0000256" key="3">
    <source>
        <dbReference type="ARBA" id="ARBA00022729"/>
    </source>
</evidence>
<name>A0A4Y9IRL9_9BACT</name>
<evidence type="ECO:0000256" key="2">
    <source>
        <dbReference type="ARBA" id="ARBA00006275"/>
    </source>
</evidence>
<dbReference type="PROSITE" id="PS51257">
    <property type="entry name" value="PROKAR_LIPOPROTEIN"/>
    <property type="match status" value="1"/>
</dbReference>
<dbReference type="GO" id="GO:0009279">
    <property type="term" value="C:cell outer membrane"/>
    <property type="evidence" value="ECO:0007669"/>
    <property type="project" value="UniProtKB-SubCell"/>
</dbReference>
<proteinExistence type="inferred from homology"/>
<reference evidence="8 9" key="1">
    <citation type="submission" date="2019-03" db="EMBL/GenBank/DDBJ databases">
        <title>Diversity of the mouse oral microbiome.</title>
        <authorList>
            <person name="Joseph S."/>
            <person name="Aduse-Opoku J."/>
            <person name="Curtis M."/>
            <person name="Wade W."/>
            <person name="Hashim A."/>
        </authorList>
    </citation>
    <scope>NUCLEOTIDE SEQUENCE [LARGE SCALE GENOMIC DNA]</scope>
    <source>
        <strain evidence="8 9">P11</strain>
    </source>
</reference>
<evidence type="ECO:0000313" key="8">
    <source>
        <dbReference type="EMBL" id="TFU91213.1"/>
    </source>
</evidence>
<keyword evidence="4" id="KW-0472">Membrane</keyword>
<dbReference type="SUPFAM" id="SSF48452">
    <property type="entry name" value="TPR-like"/>
    <property type="match status" value="1"/>
</dbReference>
<evidence type="ECO:0000256" key="1">
    <source>
        <dbReference type="ARBA" id="ARBA00004442"/>
    </source>
</evidence>
<dbReference type="Gene3D" id="1.25.40.390">
    <property type="match status" value="1"/>
</dbReference>
<dbReference type="InterPro" id="IPR011990">
    <property type="entry name" value="TPR-like_helical_dom_sf"/>
</dbReference>
<dbReference type="InterPro" id="IPR033985">
    <property type="entry name" value="SusD-like_N"/>
</dbReference>
<dbReference type="EMBL" id="SPPK01000001">
    <property type="protein sequence ID" value="TFU91213.1"/>
    <property type="molecule type" value="Genomic_DNA"/>
</dbReference>
<dbReference type="Pfam" id="PF14322">
    <property type="entry name" value="SusD-like_3"/>
    <property type="match status" value="1"/>
</dbReference>